<sequence>MSSAGTGEPLFREVSGGPIWLRMAGVLVLVAAVLLVVDATVIDPASFQGGGAIAAVVGAVVLLAVGILLLVVRIVVEVTVAEVALALAPLFTVRFARSEVAGAKAVDMIAREFGGVGYRVLPGNRRGLLLSSGTGVVVTRQPGPGAAGPAAETVYTV</sequence>
<keyword evidence="1" id="KW-0812">Transmembrane</keyword>
<keyword evidence="1" id="KW-1133">Transmembrane helix</keyword>
<evidence type="ECO:0000313" key="2">
    <source>
        <dbReference type="EMBL" id="TIH38711.1"/>
    </source>
</evidence>
<evidence type="ECO:0000313" key="3">
    <source>
        <dbReference type="Proteomes" id="UP000306192"/>
    </source>
</evidence>
<keyword evidence="1" id="KW-0472">Membrane</keyword>
<feature type="transmembrane region" description="Helical" evidence="1">
    <location>
        <begin position="49"/>
        <end position="72"/>
    </location>
</feature>
<dbReference type="EMBL" id="QYRT01000008">
    <property type="protein sequence ID" value="TIH38711.1"/>
    <property type="molecule type" value="Genomic_DNA"/>
</dbReference>
<comment type="caution">
    <text evidence="2">The sequence shown here is derived from an EMBL/GenBank/DDBJ whole genome shotgun (WGS) entry which is preliminary data.</text>
</comment>
<keyword evidence="3" id="KW-1185">Reference proteome</keyword>
<dbReference type="AlphaFoldDB" id="A0A4T2C631"/>
<dbReference type="Proteomes" id="UP000306192">
    <property type="component" value="Unassembled WGS sequence"/>
</dbReference>
<organism evidence="2 3">
    <name type="scientific">Subtercola vilae</name>
    <dbReference type="NCBI Taxonomy" id="2056433"/>
    <lineage>
        <taxon>Bacteria</taxon>
        <taxon>Bacillati</taxon>
        <taxon>Actinomycetota</taxon>
        <taxon>Actinomycetes</taxon>
        <taxon>Micrococcales</taxon>
        <taxon>Microbacteriaceae</taxon>
        <taxon>Subtercola</taxon>
    </lineage>
</organism>
<accession>A0A4T2C631</accession>
<name>A0A4T2C631_9MICO</name>
<feature type="transmembrane region" description="Helical" evidence="1">
    <location>
        <begin position="19"/>
        <end position="37"/>
    </location>
</feature>
<evidence type="ECO:0000256" key="1">
    <source>
        <dbReference type="SAM" id="Phobius"/>
    </source>
</evidence>
<dbReference type="OrthoDB" id="3178004at2"/>
<protein>
    <recommendedName>
        <fullName evidence="4">PH domain-containing protein</fullName>
    </recommendedName>
</protein>
<dbReference type="RefSeq" id="WP_136641447.1">
    <property type="nucleotide sequence ID" value="NZ_QYRT01000008.1"/>
</dbReference>
<proteinExistence type="predicted"/>
<gene>
    <name evidence="2" type="ORF">D4765_06360</name>
</gene>
<reference evidence="2 3" key="1">
    <citation type="journal article" date="2019" name="Microorganisms">
        <title>Systematic Affiliation and Genome Analysis of Subtercola vilae DB165(T) with Particular Emphasis on Cold Adaptation of an Isolate from a High-Altitude Cold Volcano Lake.</title>
        <authorList>
            <person name="Villalobos A.S."/>
            <person name="Wiese J."/>
            <person name="Imhoff J.F."/>
            <person name="Dorador C."/>
            <person name="Keller A."/>
            <person name="Hentschel U."/>
        </authorList>
    </citation>
    <scope>NUCLEOTIDE SEQUENCE [LARGE SCALE GENOMIC DNA]</scope>
    <source>
        <strain evidence="2 3">DB165</strain>
    </source>
</reference>
<evidence type="ECO:0008006" key="4">
    <source>
        <dbReference type="Google" id="ProtNLM"/>
    </source>
</evidence>